<evidence type="ECO:0000313" key="3">
    <source>
        <dbReference type="EMBL" id="KAF3884956.1"/>
    </source>
</evidence>
<accession>A0A8S9SYN0</accession>
<reference evidence="3" key="1">
    <citation type="journal article" date="2015" name="Genome Announc.">
        <title>Draft Genome Sequence of Tolypothrix boutellei Strain VB521301.</title>
        <authorList>
            <person name="Chandrababunaidu M.M."/>
            <person name="Singh D."/>
            <person name="Sen D."/>
            <person name="Bhan S."/>
            <person name="Das S."/>
            <person name="Gupta A."/>
            <person name="Adhikary S.P."/>
            <person name="Tripathy S."/>
        </authorList>
    </citation>
    <scope>NUCLEOTIDE SEQUENCE</scope>
    <source>
        <strain evidence="3">VB521301</strain>
    </source>
</reference>
<organism evidence="3 4">
    <name type="scientific">Tolypothrix bouteillei VB521301</name>
    <dbReference type="NCBI Taxonomy" id="1479485"/>
    <lineage>
        <taxon>Bacteria</taxon>
        <taxon>Bacillati</taxon>
        <taxon>Cyanobacteriota</taxon>
        <taxon>Cyanophyceae</taxon>
        <taxon>Nostocales</taxon>
        <taxon>Tolypothrichaceae</taxon>
        <taxon>Tolypothrix</taxon>
    </lineage>
</organism>
<keyword evidence="1" id="KW-0808">Transferase</keyword>
<sequence>MLEEVRRASKDIFDVLKENKSTTKLGWSLDRRDPKFIQLFMPIWKWLYEYYFRVETSGWHHIPTQEKVLFVGSHSGGFAAPDMFMVMYDWFQRFGVEKPVYGLLHPKVWLASPLLSVMAAKVGAVVAHPKMAVAALDSGASVLVYPGGVQDVFRPFYLRNKINLAGRKGFIKLALQKNVPIVPVISTGSHDTFLVLANCYDIAQQLHKWGMPWILGIDPEIFPIYLGLPWGVAFGPLPHIPIPVTIRTRVCPPIVFERYGKQSARDSEYVNTCYEMVRSQMQQELDSLIQFSSL</sequence>
<dbReference type="SUPFAM" id="SSF69593">
    <property type="entry name" value="Glycerol-3-phosphate (1)-acyltransferase"/>
    <property type="match status" value="1"/>
</dbReference>
<dbReference type="Proteomes" id="UP000029738">
    <property type="component" value="Unassembled WGS sequence"/>
</dbReference>
<dbReference type="InterPro" id="IPR016676">
    <property type="entry name" value="P_lipid/glycerol_AcTrfase_prd"/>
</dbReference>
<keyword evidence="2 3" id="KW-0012">Acyltransferase</keyword>
<evidence type="ECO:0000313" key="4">
    <source>
        <dbReference type="Proteomes" id="UP000029738"/>
    </source>
</evidence>
<proteinExistence type="predicted"/>
<dbReference type="GO" id="GO:0016020">
    <property type="term" value="C:membrane"/>
    <property type="evidence" value="ECO:0007669"/>
    <property type="project" value="TreeGrafter"/>
</dbReference>
<name>A0A8S9SYN0_9CYAN</name>
<dbReference type="EMBL" id="JHEG04000001">
    <property type="protein sequence ID" value="KAF3884956.1"/>
    <property type="molecule type" value="Genomic_DNA"/>
</dbReference>
<dbReference type="CDD" id="cd07987">
    <property type="entry name" value="LPLAT_MGAT-like"/>
    <property type="match status" value="1"/>
</dbReference>
<dbReference type="RefSeq" id="WP_082051819.1">
    <property type="nucleotide sequence ID" value="NZ_JHEG04000001.1"/>
</dbReference>
<dbReference type="Pfam" id="PF03982">
    <property type="entry name" value="DAGAT"/>
    <property type="match status" value="1"/>
</dbReference>
<dbReference type="InterPro" id="IPR007130">
    <property type="entry name" value="DAGAT"/>
</dbReference>
<reference evidence="3" key="2">
    <citation type="submission" date="2019-11" db="EMBL/GenBank/DDBJ databases">
        <title>Improved Assembly of Tolypothrix boutellei genome.</title>
        <authorList>
            <person name="Sarangi A.N."/>
            <person name="Mukherjee M."/>
            <person name="Ghosh S."/>
            <person name="Singh D."/>
            <person name="Das A."/>
            <person name="Kant S."/>
            <person name="Prusty A."/>
            <person name="Tripathy S."/>
        </authorList>
    </citation>
    <scope>NUCLEOTIDE SEQUENCE</scope>
    <source>
        <strain evidence="3">VB521301</strain>
    </source>
</reference>
<dbReference type="GO" id="GO:0008374">
    <property type="term" value="F:O-acyltransferase activity"/>
    <property type="evidence" value="ECO:0007669"/>
    <property type="project" value="InterPro"/>
</dbReference>
<dbReference type="AlphaFoldDB" id="A0A8S9SYN0"/>
<dbReference type="PIRSF" id="PIRSF016753">
    <property type="entry name" value="P_lipid/glycerol_ac_tran_prd"/>
    <property type="match status" value="1"/>
</dbReference>
<gene>
    <name evidence="3" type="ORF">DA73_0400005390</name>
</gene>
<evidence type="ECO:0000256" key="1">
    <source>
        <dbReference type="ARBA" id="ARBA00022679"/>
    </source>
</evidence>
<dbReference type="PANTHER" id="PTHR22753:SF14">
    <property type="entry name" value="MONOACYLGLYCEROL_DIACYLGLYCEROL O-ACYLTRANSFERASE"/>
    <property type="match status" value="1"/>
</dbReference>
<comment type="caution">
    <text evidence="3">The sequence shown here is derived from an EMBL/GenBank/DDBJ whole genome shotgun (WGS) entry which is preliminary data.</text>
</comment>
<dbReference type="OrthoDB" id="7056876at2"/>
<evidence type="ECO:0000256" key="2">
    <source>
        <dbReference type="ARBA" id="ARBA00023315"/>
    </source>
</evidence>
<dbReference type="PANTHER" id="PTHR22753">
    <property type="entry name" value="TRANSMEMBRANE PROTEIN 68"/>
    <property type="match status" value="1"/>
</dbReference>
<keyword evidence="4" id="KW-1185">Reference proteome</keyword>
<protein>
    <submittedName>
        <fullName evidence="3">Acyltransferase family protein</fullName>
    </submittedName>
</protein>